<keyword evidence="3" id="KW-1185">Reference proteome</keyword>
<evidence type="ECO:0000313" key="3">
    <source>
        <dbReference type="Proteomes" id="UP000325302"/>
    </source>
</evidence>
<evidence type="ECO:0000259" key="1">
    <source>
        <dbReference type="PROSITE" id="PS51833"/>
    </source>
</evidence>
<protein>
    <submittedName>
        <fullName evidence="2">HDOD domain-containing protein</fullName>
    </submittedName>
</protein>
<dbReference type="InterPro" id="IPR013976">
    <property type="entry name" value="HDOD"/>
</dbReference>
<dbReference type="OrthoDB" id="6188783at2"/>
<dbReference type="Gene3D" id="1.10.3210.10">
    <property type="entry name" value="Hypothetical protein af1432"/>
    <property type="match status" value="1"/>
</dbReference>
<dbReference type="InterPro" id="IPR052340">
    <property type="entry name" value="RNase_Y/CdgJ"/>
</dbReference>
<dbReference type="Pfam" id="PF08668">
    <property type="entry name" value="HDOD"/>
    <property type="match status" value="1"/>
</dbReference>
<dbReference type="AlphaFoldDB" id="A0A5A9W1Y4"/>
<accession>A0A5A9W1Y4</accession>
<dbReference type="EMBL" id="SMRS01000005">
    <property type="protein sequence ID" value="KAA0874736.1"/>
    <property type="molecule type" value="Genomic_DNA"/>
</dbReference>
<gene>
    <name evidence="2" type="ORF">E1H14_07930</name>
</gene>
<dbReference type="Proteomes" id="UP000325302">
    <property type="component" value="Unassembled WGS sequence"/>
</dbReference>
<feature type="domain" description="HDOD" evidence="1">
    <location>
        <begin position="31"/>
        <end position="225"/>
    </location>
</feature>
<name>A0A5A9W1Y4_9GAMM</name>
<reference evidence="2 3" key="1">
    <citation type="submission" date="2019-03" db="EMBL/GenBank/DDBJ databases">
        <title>Nitrincola sp. nov. isolated from an Indian soda lake.</title>
        <authorList>
            <person name="Joshi A."/>
            <person name="Thite S.V."/>
            <person name="Joseph N."/>
            <person name="Dhotre D."/>
            <person name="Moorthy M."/>
            <person name="Shouche Y.S."/>
        </authorList>
    </citation>
    <scope>NUCLEOTIDE SEQUENCE [LARGE SCALE GENOMIC DNA]</scope>
    <source>
        <strain evidence="2 3">MEB193</strain>
    </source>
</reference>
<sequence length="547" mass="61343">MHSMTPPQAASPAPTLYGLDAWLNFLVDKTLPIRASTRQRLLKLLQNPNSNLLSLIPVAQQDPVLCLHLTRAAQALHQSKDSQVSGVSHAIQTLGFERIQALIKEMPVLKINIHQVAHKMFYRATADSHHASTQAWSWAEQKKMNGAEELRLAALLYGFVHWMVWFYAPRHKHAYQERVYQQKQDVALAEHEVFGCTLQALGLELAKAWQLPELIQQALDHDTSPSARMLQLLHLKALGDPRLTEAKLREVSHFAQTRAFPVKLANWLALTATRGWQSPKAQRLFDIISDYLNQSKDQTLAQLHQHCALSSRLYPLPGVLTPAAELLFIPAKMEFTPGLLSAAEIAKLGPDVPEVQPVAHLQTEPAPTPSQIATANKGFRDEDFYQRTLLNLQKASRQTLTSASLMRELLKGLHQGLGLKRLALLQIQPGRKLKTVFQQGFDQHPMDNFSLDLEIPSLFKRMVEKPSFVWLTSEQREKLAPLLPASFLALEPPSGALLLSLFTKNMPLAIVYADMGADLCLEDPFFAEHFRSLCSQASQALKTLNQD</sequence>
<evidence type="ECO:0000313" key="2">
    <source>
        <dbReference type="EMBL" id="KAA0874736.1"/>
    </source>
</evidence>
<dbReference type="PANTHER" id="PTHR33525">
    <property type="match status" value="1"/>
</dbReference>
<organism evidence="2 3">
    <name type="scientific">Nitrincola tapanii</name>
    <dbReference type="NCBI Taxonomy" id="1708751"/>
    <lineage>
        <taxon>Bacteria</taxon>
        <taxon>Pseudomonadati</taxon>
        <taxon>Pseudomonadota</taxon>
        <taxon>Gammaproteobacteria</taxon>
        <taxon>Oceanospirillales</taxon>
        <taxon>Oceanospirillaceae</taxon>
        <taxon>Nitrincola</taxon>
    </lineage>
</organism>
<dbReference type="SUPFAM" id="SSF109604">
    <property type="entry name" value="HD-domain/PDEase-like"/>
    <property type="match status" value="1"/>
</dbReference>
<proteinExistence type="predicted"/>
<dbReference type="PANTHER" id="PTHR33525:SF3">
    <property type="entry name" value="RIBONUCLEASE Y"/>
    <property type="match status" value="1"/>
</dbReference>
<dbReference type="PROSITE" id="PS51833">
    <property type="entry name" value="HDOD"/>
    <property type="match status" value="1"/>
</dbReference>
<comment type="caution">
    <text evidence="2">The sequence shown here is derived from an EMBL/GenBank/DDBJ whole genome shotgun (WGS) entry which is preliminary data.</text>
</comment>